<proteinExistence type="predicted"/>
<dbReference type="STRING" id="561061.SAMN05660862_0202"/>
<evidence type="ECO:0000256" key="1">
    <source>
        <dbReference type="ARBA" id="ARBA00023125"/>
    </source>
</evidence>
<dbReference type="InterPro" id="IPR009057">
    <property type="entry name" value="Homeodomain-like_sf"/>
</dbReference>
<name>A0A1X7HXT1_9SPHI</name>
<organism evidence="4 5">
    <name type="scientific">Sphingobacterium psychroaquaticum</name>
    <dbReference type="NCBI Taxonomy" id="561061"/>
    <lineage>
        <taxon>Bacteria</taxon>
        <taxon>Pseudomonadati</taxon>
        <taxon>Bacteroidota</taxon>
        <taxon>Sphingobacteriia</taxon>
        <taxon>Sphingobacteriales</taxon>
        <taxon>Sphingobacteriaceae</taxon>
        <taxon>Sphingobacterium</taxon>
    </lineage>
</organism>
<dbReference type="Gene3D" id="1.10.357.10">
    <property type="entry name" value="Tetracycline Repressor, domain 2"/>
    <property type="match status" value="1"/>
</dbReference>
<dbReference type="InterPro" id="IPR050624">
    <property type="entry name" value="HTH-type_Tx_Regulator"/>
</dbReference>
<dbReference type="Proteomes" id="UP000192980">
    <property type="component" value="Unassembled WGS sequence"/>
</dbReference>
<protein>
    <submittedName>
        <fullName evidence="4">Transcriptional regulator, TetR family</fullName>
    </submittedName>
</protein>
<evidence type="ECO:0000259" key="3">
    <source>
        <dbReference type="PROSITE" id="PS50977"/>
    </source>
</evidence>
<evidence type="ECO:0000313" key="5">
    <source>
        <dbReference type="Proteomes" id="UP000192980"/>
    </source>
</evidence>
<feature type="domain" description="HTH tetR-type" evidence="3">
    <location>
        <begin position="13"/>
        <end position="73"/>
    </location>
</feature>
<dbReference type="EMBL" id="FXAU01000001">
    <property type="protein sequence ID" value="SMG06697.1"/>
    <property type="molecule type" value="Genomic_DNA"/>
</dbReference>
<dbReference type="PROSITE" id="PS50977">
    <property type="entry name" value="HTH_TETR_2"/>
    <property type="match status" value="1"/>
</dbReference>
<dbReference type="InterPro" id="IPR036271">
    <property type="entry name" value="Tet_transcr_reg_TetR-rel_C_sf"/>
</dbReference>
<dbReference type="OrthoDB" id="9798857at2"/>
<dbReference type="Pfam" id="PF00440">
    <property type="entry name" value="TetR_N"/>
    <property type="match status" value="1"/>
</dbReference>
<dbReference type="Pfam" id="PF17937">
    <property type="entry name" value="TetR_C_28"/>
    <property type="match status" value="1"/>
</dbReference>
<evidence type="ECO:0000256" key="2">
    <source>
        <dbReference type="PROSITE-ProRule" id="PRU00335"/>
    </source>
</evidence>
<reference evidence="4 5" key="1">
    <citation type="submission" date="2017-04" db="EMBL/GenBank/DDBJ databases">
        <authorList>
            <person name="Afonso C.L."/>
            <person name="Miller P.J."/>
            <person name="Scott M.A."/>
            <person name="Spackman E."/>
            <person name="Goraichik I."/>
            <person name="Dimitrov K.M."/>
            <person name="Suarez D.L."/>
            <person name="Swayne D.E."/>
        </authorList>
    </citation>
    <scope>NUCLEOTIDE SEQUENCE [LARGE SCALE GENOMIC DNA]</scope>
    <source>
        <strain evidence="4 5">DSM 22418</strain>
    </source>
</reference>
<gene>
    <name evidence="4" type="ORF">SAMN05660862_0202</name>
</gene>
<dbReference type="RefSeq" id="WP_058699789.1">
    <property type="nucleotide sequence ID" value="NZ_FXAU01000001.1"/>
</dbReference>
<dbReference type="InterPro" id="IPR041479">
    <property type="entry name" value="TetR_CgmR_C"/>
</dbReference>
<sequence length="184" mass="21548">MENSSYTRKKEPELSKQLIIDAAIHIGSESDWHHVTFQSIADWTGLSKGGIIHHFRNKEELLDELVNQSLINLTDKVKKYRDQNVDKDGAFAYLKFILEKKNDEKYAKTMRIILQAIMINSKYRLQWEDWYNLHILPTDGEELSIHSTIVFLVADAIWYSENMGSIHLTEKDKPKVLNFLQQLK</sequence>
<keyword evidence="5" id="KW-1185">Reference proteome</keyword>
<dbReference type="GO" id="GO:0003677">
    <property type="term" value="F:DNA binding"/>
    <property type="evidence" value="ECO:0007669"/>
    <property type="project" value="UniProtKB-UniRule"/>
</dbReference>
<dbReference type="InterPro" id="IPR001647">
    <property type="entry name" value="HTH_TetR"/>
</dbReference>
<evidence type="ECO:0000313" key="4">
    <source>
        <dbReference type="EMBL" id="SMG06697.1"/>
    </source>
</evidence>
<feature type="DNA-binding region" description="H-T-H motif" evidence="2">
    <location>
        <begin position="36"/>
        <end position="55"/>
    </location>
</feature>
<dbReference type="PANTHER" id="PTHR43479">
    <property type="entry name" value="ACREF/ENVCD OPERON REPRESSOR-RELATED"/>
    <property type="match status" value="1"/>
</dbReference>
<accession>A0A1X7HXT1</accession>
<dbReference type="PANTHER" id="PTHR43479:SF11">
    <property type="entry name" value="ACREF_ENVCD OPERON REPRESSOR-RELATED"/>
    <property type="match status" value="1"/>
</dbReference>
<dbReference type="SUPFAM" id="SSF46689">
    <property type="entry name" value="Homeodomain-like"/>
    <property type="match status" value="1"/>
</dbReference>
<dbReference type="PRINTS" id="PR00455">
    <property type="entry name" value="HTHTETR"/>
</dbReference>
<keyword evidence="1 2" id="KW-0238">DNA-binding</keyword>
<dbReference type="SUPFAM" id="SSF48498">
    <property type="entry name" value="Tetracyclin repressor-like, C-terminal domain"/>
    <property type="match status" value="1"/>
</dbReference>
<dbReference type="AlphaFoldDB" id="A0A1X7HXT1"/>